<gene>
    <name evidence="1" type="ORF">METZ01_LOCUS168546</name>
</gene>
<protein>
    <recommendedName>
        <fullName evidence="2">dTDP-4-dehydrorhamnose 3,5-epimerase</fullName>
    </recommendedName>
</protein>
<evidence type="ECO:0000313" key="1">
    <source>
        <dbReference type="EMBL" id="SVB15692.1"/>
    </source>
</evidence>
<feature type="non-terminal residue" evidence="1">
    <location>
        <position position="131"/>
    </location>
</feature>
<dbReference type="AlphaFoldDB" id="A0A382BQL0"/>
<organism evidence="1">
    <name type="scientific">marine metagenome</name>
    <dbReference type="NCBI Taxonomy" id="408172"/>
    <lineage>
        <taxon>unclassified sequences</taxon>
        <taxon>metagenomes</taxon>
        <taxon>ecological metagenomes</taxon>
    </lineage>
</organism>
<name>A0A382BQL0_9ZZZZ</name>
<dbReference type="GO" id="GO:0008830">
    <property type="term" value="F:dTDP-4-dehydrorhamnose 3,5-epimerase activity"/>
    <property type="evidence" value="ECO:0007669"/>
    <property type="project" value="InterPro"/>
</dbReference>
<sequence>MEKREDNRGSFARSFCRREFETHGLNPHVAQANASHSLRKGTMRGMHYQKTPFQEVKIVRCTRGAIYDVIIDLRISSPTYQQWVGAELTADNYRALYVPEDFAHGFVTLVDDADVFYLVSQFYAPNSECGI</sequence>
<dbReference type="PANTHER" id="PTHR21047:SF2">
    <property type="entry name" value="THYMIDINE DIPHOSPHO-4-KETO-RHAMNOSE 3,5-EPIMERASE"/>
    <property type="match status" value="1"/>
</dbReference>
<dbReference type="PANTHER" id="PTHR21047">
    <property type="entry name" value="DTDP-6-DEOXY-D-GLUCOSE-3,5 EPIMERASE"/>
    <property type="match status" value="1"/>
</dbReference>
<evidence type="ECO:0008006" key="2">
    <source>
        <dbReference type="Google" id="ProtNLM"/>
    </source>
</evidence>
<dbReference type="InterPro" id="IPR014710">
    <property type="entry name" value="RmlC-like_jellyroll"/>
</dbReference>
<dbReference type="GO" id="GO:0019305">
    <property type="term" value="P:dTDP-rhamnose biosynthetic process"/>
    <property type="evidence" value="ECO:0007669"/>
    <property type="project" value="TreeGrafter"/>
</dbReference>
<dbReference type="GO" id="GO:0005829">
    <property type="term" value="C:cytosol"/>
    <property type="evidence" value="ECO:0007669"/>
    <property type="project" value="TreeGrafter"/>
</dbReference>
<reference evidence="1" key="1">
    <citation type="submission" date="2018-05" db="EMBL/GenBank/DDBJ databases">
        <authorList>
            <person name="Lanie J.A."/>
            <person name="Ng W.-L."/>
            <person name="Kazmierczak K.M."/>
            <person name="Andrzejewski T.M."/>
            <person name="Davidsen T.M."/>
            <person name="Wayne K.J."/>
            <person name="Tettelin H."/>
            <person name="Glass J.I."/>
            <person name="Rusch D."/>
            <person name="Podicherti R."/>
            <person name="Tsui H.-C.T."/>
            <person name="Winkler M.E."/>
        </authorList>
    </citation>
    <scope>NUCLEOTIDE SEQUENCE</scope>
</reference>
<dbReference type="InterPro" id="IPR011051">
    <property type="entry name" value="RmlC_Cupin_sf"/>
</dbReference>
<dbReference type="Gene3D" id="2.60.120.10">
    <property type="entry name" value="Jelly Rolls"/>
    <property type="match status" value="1"/>
</dbReference>
<proteinExistence type="predicted"/>
<dbReference type="GO" id="GO:0000271">
    <property type="term" value="P:polysaccharide biosynthetic process"/>
    <property type="evidence" value="ECO:0007669"/>
    <property type="project" value="TreeGrafter"/>
</dbReference>
<dbReference type="InterPro" id="IPR000888">
    <property type="entry name" value="RmlC-like"/>
</dbReference>
<dbReference type="EMBL" id="UINC01030766">
    <property type="protein sequence ID" value="SVB15692.1"/>
    <property type="molecule type" value="Genomic_DNA"/>
</dbReference>
<dbReference type="CDD" id="cd00438">
    <property type="entry name" value="cupin_RmlC"/>
    <property type="match status" value="1"/>
</dbReference>
<dbReference type="SUPFAM" id="SSF51182">
    <property type="entry name" value="RmlC-like cupins"/>
    <property type="match status" value="1"/>
</dbReference>
<dbReference type="Pfam" id="PF00908">
    <property type="entry name" value="dTDP_sugar_isom"/>
    <property type="match status" value="1"/>
</dbReference>
<accession>A0A382BQL0</accession>